<dbReference type="Gene3D" id="3.90.10.10">
    <property type="entry name" value="Cytochrome C3"/>
    <property type="match status" value="9"/>
</dbReference>
<dbReference type="GO" id="GO:0016491">
    <property type="term" value="F:oxidoreductase activity"/>
    <property type="evidence" value="ECO:0007669"/>
    <property type="project" value="TreeGrafter"/>
</dbReference>
<dbReference type="RefSeq" id="WP_348263412.1">
    <property type="nucleotide sequence ID" value="NZ_CP121196.1"/>
</dbReference>
<proteinExistence type="predicted"/>
<dbReference type="PANTHER" id="PTHR35038:SF6">
    <property type="entry name" value="SURFACE LOCALIZED DECAHEME CYTOCHROME C LIPOPROTEIN"/>
    <property type="match status" value="1"/>
</dbReference>
<reference evidence="3" key="1">
    <citation type="submission" date="2023-03" db="EMBL/GenBank/DDBJ databases">
        <title>Edaphobacter sp.</title>
        <authorList>
            <person name="Huber K.J."/>
            <person name="Papendorf J."/>
            <person name="Pilke C."/>
            <person name="Bunk B."/>
            <person name="Sproeer C."/>
            <person name="Pester M."/>
        </authorList>
    </citation>
    <scope>NUCLEOTIDE SEQUENCE</scope>
    <source>
        <strain evidence="3">DSM 110680</strain>
    </source>
</reference>
<dbReference type="InterPro" id="IPR036280">
    <property type="entry name" value="Multihaem_cyt_sf"/>
</dbReference>
<feature type="signal peptide" evidence="2">
    <location>
        <begin position="1"/>
        <end position="19"/>
    </location>
</feature>
<evidence type="ECO:0000256" key="2">
    <source>
        <dbReference type="SAM" id="SignalP"/>
    </source>
</evidence>
<organism evidence="3">
    <name type="scientific">Telmatobacter sp. DSM 110680</name>
    <dbReference type="NCBI Taxonomy" id="3036704"/>
    <lineage>
        <taxon>Bacteria</taxon>
        <taxon>Pseudomonadati</taxon>
        <taxon>Acidobacteriota</taxon>
        <taxon>Terriglobia</taxon>
        <taxon>Terriglobales</taxon>
        <taxon>Acidobacteriaceae</taxon>
        <taxon>Telmatobacter</taxon>
    </lineage>
</organism>
<protein>
    <recommendedName>
        <fullName evidence="4">Cytochrome c7-like domain-containing protein</fullName>
    </recommendedName>
</protein>
<evidence type="ECO:0000313" key="3">
    <source>
        <dbReference type="EMBL" id="XBH18189.1"/>
    </source>
</evidence>
<evidence type="ECO:0008006" key="4">
    <source>
        <dbReference type="Google" id="ProtNLM"/>
    </source>
</evidence>
<keyword evidence="1 2" id="KW-0732">Signal</keyword>
<dbReference type="SUPFAM" id="SSF48695">
    <property type="entry name" value="Multiheme cytochromes"/>
    <property type="match status" value="3"/>
</dbReference>
<gene>
    <name evidence="3" type="ORF">P8935_02390</name>
</gene>
<sequence>MGGKRNLVLLIFVAPLVAAMTLQKPAENSRPQVGGPQAKVTNPHGPISVACQECHTYTSWKPIRSTPEFNHDQTGYPLRGMHQKVACTQCHTSLIFKNVSKHCADCHADIHRRQFGANCENCHTVKGWQVSNKEIRDHLNRFPLVGAHALLECVDCHKNAAVAQFTGLSTACYSCHQKDFLTPVLDHVAASFPTTCENCHTMDTWFNAKFDHLKMTGYALTGAHIALPCTACHLNNVFKGTPATCFGCHAKDFTSSNNPPHAQLGLPHDCGTCHSTTNWLNAKFDHAAYANYPLTGMHATVSCAQCHTNNNYTSTPTACYACHKADFSGTNSPSHVNSGFPTDCTLCHTTSGWSPSTFNHSATTFPLTGAHTTVPCAQCHTNNNYTTLPTTCYGCHQTDFTATNNPPHVSSGFPTDCTQCHNTTSWTLATFNHNNTSFPLTGAHTTVPCASCHTNNNYTTLPTTCYGCHQADFNGTNNPGHAASGFPTDCTLCHTTSNWTTSTFNHAAVFPLTGAHATVPCAQCHTNNNYTTLPTTCYGCHQTDFKGTTNPSHAAAGFPTTCDTCHSTTNWTNVNFNHAVYANYPLTGLHATLTCVQCHTNNNYSSTPTACYSCHQADFSGTTNPNHVSSGFPTDCSICHTTSGWSPSSFNHNNTAFPLTGAHTTLQCLQCHTNNNYTTLPTTCYGCHQTDWNGTNNPNHASAGFPTTCDTCHTTTSWAGATFNHNNTPFPLTGAHVNVACNQCHINNVFAGTPTDCYSCHKADFTATTSPNHVSAGWPTTCTTCHTTTAWVPATLPSQYHTFFPLNHGSANGVCTTCHTNSSDYSIFTCTNCHTAAATNPKHSGVSGYVYNSVNCYACHKNGNGG</sequence>
<feature type="chain" id="PRO_5043560053" description="Cytochrome c7-like domain-containing protein" evidence="2">
    <location>
        <begin position="20"/>
        <end position="866"/>
    </location>
</feature>
<dbReference type="InterPro" id="IPR051829">
    <property type="entry name" value="Multiheme_Cytochr_ET"/>
</dbReference>
<evidence type="ECO:0000256" key="1">
    <source>
        <dbReference type="ARBA" id="ARBA00022729"/>
    </source>
</evidence>
<dbReference type="EMBL" id="CP121196">
    <property type="protein sequence ID" value="XBH18189.1"/>
    <property type="molecule type" value="Genomic_DNA"/>
</dbReference>
<accession>A0AAU7DLJ8</accession>
<dbReference type="Gene3D" id="1.10.1130.10">
    <property type="entry name" value="Flavocytochrome C3, Chain A"/>
    <property type="match status" value="1"/>
</dbReference>
<dbReference type="AlphaFoldDB" id="A0AAU7DLJ8"/>
<dbReference type="PANTHER" id="PTHR35038">
    <property type="entry name" value="DISSIMILATORY SULFITE REDUCTASE SIRA"/>
    <property type="match status" value="1"/>
</dbReference>
<name>A0AAU7DLJ8_9BACT</name>